<protein>
    <submittedName>
        <fullName evidence="2">DUF2752 domain-containing protein</fullName>
    </submittedName>
</protein>
<organism evidence="2 3">
    <name type="scientific">Robiginitalea marina</name>
    <dbReference type="NCBI Taxonomy" id="2954105"/>
    <lineage>
        <taxon>Bacteria</taxon>
        <taxon>Pseudomonadati</taxon>
        <taxon>Bacteroidota</taxon>
        <taxon>Flavobacteriia</taxon>
        <taxon>Flavobacteriales</taxon>
        <taxon>Flavobacteriaceae</taxon>
        <taxon>Robiginitalea</taxon>
    </lineage>
</organism>
<keyword evidence="1" id="KW-0812">Transmembrane</keyword>
<evidence type="ECO:0000313" key="2">
    <source>
        <dbReference type="EMBL" id="MCO5723974.1"/>
    </source>
</evidence>
<evidence type="ECO:0000313" key="3">
    <source>
        <dbReference type="Proteomes" id="UP001206312"/>
    </source>
</evidence>
<feature type="transmembrane region" description="Helical" evidence="1">
    <location>
        <begin position="44"/>
        <end position="62"/>
    </location>
</feature>
<proteinExistence type="predicted"/>
<dbReference type="InterPro" id="IPR021215">
    <property type="entry name" value="DUF2752"/>
</dbReference>
<comment type="caution">
    <text evidence="2">The sequence shown here is derived from an EMBL/GenBank/DDBJ whole genome shotgun (WGS) entry which is preliminary data.</text>
</comment>
<dbReference type="EMBL" id="JAMXIB010000002">
    <property type="protein sequence ID" value="MCO5723974.1"/>
    <property type="molecule type" value="Genomic_DNA"/>
</dbReference>
<reference evidence="2 3" key="1">
    <citation type="submission" date="2022-06" db="EMBL/GenBank/DDBJ databases">
        <authorList>
            <person name="Xuan X."/>
        </authorList>
    </citation>
    <scope>NUCLEOTIDE SEQUENCE [LARGE SCALE GENOMIC DNA]</scope>
    <source>
        <strain evidence="2 3">2V75</strain>
    </source>
</reference>
<name>A0ABT1AW99_9FLAO</name>
<accession>A0ABT1AW99</accession>
<feature type="transmembrane region" description="Helical" evidence="1">
    <location>
        <begin position="74"/>
        <end position="92"/>
    </location>
</feature>
<gene>
    <name evidence="2" type="ORF">NG653_03845</name>
</gene>
<keyword evidence="1" id="KW-1133">Transmembrane helix</keyword>
<keyword evidence="3" id="KW-1185">Reference proteome</keyword>
<evidence type="ECO:0000256" key="1">
    <source>
        <dbReference type="SAM" id="Phobius"/>
    </source>
</evidence>
<keyword evidence="1" id="KW-0472">Membrane</keyword>
<sequence length="96" mass="10608">MFIFLSERHMLPCFSKQVFGLDCPGCGLQRSIVLLLKGDFADSFFMYPGLLPMVALFGFLALNRFIPVRKAGTITSILAGTTVFAILTNFIIKIAN</sequence>
<dbReference type="Pfam" id="PF10825">
    <property type="entry name" value="DUF2752"/>
    <property type="match status" value="1"/>
</dbReference>
<dbReference type="Proteomes" id="UP001206312">
    <property type="component" value="Unassembled WGS sequence"/>
</dbReference>